<name>A0A3B0XLG6_9ZZZZ</name>
<dbReference type="GO" id="GO:0005524">
    <property type="term" value="F:ATP binding"/>
    <property type="evidence" value="ECO:0007669"/>
    <property type="project" value="UniProtKB-KW"/>
</dbReference>
<evidence type="ECO:0000313" key="9">
    <source>
        <dbReference type="EMBL" id="VAW69158.1"/>
    </source>
</evidence>
<keyword evidence="4" id="KW-0547">Nucleotide-binding</keyword>
<dbReference type="Pfam" id="PF00485">
    <property type="entry name" value="PRK"/>
    <property type="match status" value="1"/>
</dbReference>
<reference evidence="9" key="1">
    <citation type="submission" date="2018-06" db="EMBL/GenBank/DDBJ databases">
        <authorList>
            <person name="Zhirakovskaya E."/>
        </authorList>
    </citation>
    <scope>NUCLEOTIDE SEQUENCE</scope>
</reference>
<gene>
    <name evidence="9" type="ORF">MNBD_GAMMA09-3241</name>
</gene>
<dbReference type="SUPFAM" id="SSF52540">
    <property type="entry name" value="P-loop containing nucleoside triphosphate hydrolases"/>
    <property type="match status" value="1"/>
</dbReference>
<evidence type="ECO:0000256" key="5">
    <source>
        <dbReference type="ARBA" id="ARBA00022777"/>
    </source>
</evidence>
<dbReference type="InterPro" id="IPR006082">
    <property type="entry name" value="PRK"/>
</dbReference>
<dbReference type="Gene3D" id="3.40.50.300">
    <property type="entry name" value="P-loop containing nucleotide triphosphate hydrolases"/>
    <property type="match status" value="1"/>
</dbReference>
<evidence type="ECO:0000256" key="6">
    <source>
        <dbReference type="ARBA" id="ARBA00022840"/>
    </source>
</evidence>
<keyword evidence="5 9" id="KW-0418">Kinase</keyword>
<protein>
    <recommendedName>
        <fullName evidence="2">phosphoribulokinase</fullName>
        <ecNumber evidence="2">2.7.1.19</ecNumber>
    </recommendedName>
</protein>
<dbReference type="NCBIfam" id="NF011997">
    <property type="entry name" value="PRK15453.1"/>
    <property type="match status" value="1"/>
</dbReference>
<feature type="domain" description="Phosphoribulokinase/uridine kinase" evidence="8">
    <location>
        <begin position="7"/>
        <end position="238"/>
    </location>
</feature>
<dbReference type="AlphaFoldDB" id="A0A3B0XLG6"/>
<accession>A0A3B0XLG6</accession>
<evidence type="ECO:0000256" key="4">
    <source>
        <dbReference type="ARBA" id="ARBA00022741"/>
    </source>
</evidence>
<evidence type="ECO:0000256" key="3">
    <source>
        <dbReference type="ARBA" id="ARBA00022679"/>
    </source>
</evidence>
<dbReference type="EC" id="2.7.1.19" evidence="2"/>
<dbReference type="EMBL" id="UOFI01000146">
    <property type="protein sequence ID" value="VAW69158.1"/>
    <property type="molecule type" value="Genomic_DNA"/>
</dbReference>
<dbReference type="InterPro" id="IPR006083">
    <property type="entry name" value="PRK/URK"/>
</dbReference>
<evidence type="ECO:0000256" key="2">
    <source>
        <dbReference type="ARBA" id="ARBA00012042"/>
    </source>
</evidence>
<evidence type="ECO:0000256" key="1">
    <source>
        <dbReference type="ARBA" id="ARBA00009719"/>
    </source>
</evidence>
<dbReference type="GO" id="GO:0005975">
    <property type="term" value="P:carbohydrate metabolic process"/>
    <property type="evidence" value="ECO:0007669"/>
    <property type="project" value="InterPro"/>
</dbReference>
<dbReference type="InterPro" id="IPR027417">
    <property type="entry name" value="P-loop_NTPase"/>
</dbReference>
<sequence length="309" mass="35004">MSEKHPVIAVTGASGAGTAAVQQAFKEIFYRQNINAAFVQGDGFLRHSDDETEKRISQALANGQHISCYGPDLNDFSRLETCFSRYSETGSADFRCKITSENAHLYTTEQGGFTDWQSTPVDTDCLFYEGMHGGVVAESWTRRKADADNAQDMANDRRSNRLQGVNAAQYVDLLIGVVPAINLEWIQRISHDRMKRNQSPDEVTVNILEQLQDYIHFIVPQFSITDINFQRMPVVDTSNPFDLQRVPTEKESIVVISFKEPKKHDFQSYLKRINHSFISRRDNLVIPGGQMQHALDIICAPLIEEMLNK</sequence>
<keyword evidence="3 9" id="KW-0808">Transferase</keyword>
<proteinExistence type="inferred from homology"/>
<organism evidence="9">
    <name type="scientific">hydrothermal vent metagenome</name>
    <dbReference type="NCBI Taxonomy" id="652676"/>
    <lineage>
        <taxon>unclassified sequences</taxon>
        <taxon>metagenomes</taxon>
        <taxon>ecological metagenomes</taxon>
    </lineage>
</organism>
<keyword evidence="6" id="KW-0067">ATP-binding</keyword>
<evidence type="ECO:0000259" key="8">
    <source>
        <dbReference type="Pfam" id="PF00485"/>
    </source>
</evidence>
<comment type="catalytic activity">
    <reaction evidence="7">
        <text>D-ribulose 5-phosphate + ATP = D-ribulose 1,5-bisphosphate + ADP + H(+)</text>
        <dbReference type="Rhea" id="RHEA:19365"/>
        <dbReference type="ChEBI" id="CHEBI:15378"/>
        <dbReference type="ChEBI" id="CHEBI:30616"/>
        <dbReference type="ChEBI" id="CHEBI:57870"/>
        <dbReference type="ChEBI" id="CHEBI:58121"/>
        <dbReference type="ChEBI" id="CHEBI:456216"/>
        <dbReference type="EC" id="2.7.1.19"/>
    </reaction>
</comment>
<evidence type="ECO:0000256" key="7">
    <source>
        <dbReference type="ARBA" id="ARBA00047663"/>
    </source>
</evidence>
<comment type="similarity">
    <text evidence="1">Belongs to the phosphoribulokinase family.</text>
</comment>
<dbReference type="PRINTS" id="PR00478">
    <property type="entry name" value="PHRIBLKINASE"/>
</dbReference>
<dbReference type="GO" id="GO:0008974">
    <property type="term" value="F:phosphoribulokinase activity"/>
    <property type="evidence" value="ECO:0007669"/>
    <property type="project" value="UniProtKB-EC"/>
</dbReference>